<comment type="similarity">
    <text evidence="1 5">Belongs to the glycosyl hydrolase 57 family.</text>
</comment>
<evidence type="ECO:0000256" key="1">
    <source>
        <dbReference type="ARBA" id="ARBA00006821"/>
    </source>
</evidence>
<accession>A0AAT9LIP6</accession>
<dbReference type="CDD" id="cd10792">
    <property type="entry name" value="GH57N_AmyC_like"/>
    <property type="match status" value="1"/>
</dbReference>
<dbReference type="InterPro" id="IPR004300">
    <property type="entry name" value="Glyco_hydro_57_N"/>
</dbReference>
<organism evidence="8">
    <name type="scientific">Candidatus Fermentithermobacillus carboniphilus</name>
    <dbReference type="NCBI Taxonomy" id="3085328"/>
    <lineage>
        <taxon>Bacteria</taxon>
        <taxon>Bacillati</taxon>
        <taxon>Bacillota</taxon>
        <taxon>Candidatus Fermentithermobacillia</taxon>
        <taxon>Candidatus Fermentithermobacillales</taxon>
        <taxon>Candidatus Fermentithermobacillaceae</taxon>
        <taxon>Candidatus Fermentithermobacillus</taxon>
    </lineage>
</organism>
<dbReference type="KEGG" id="fcz:IMF26_09960"/>
<name>A0AAT9LIP6_9FIRM</name>
<dbReference type="GO" id="GO:0030979">
    <property type="term" value="P:alpha-glucan biosynthetic process"/>
    <property type="evidence" value="ECO:0007669"/>
    <property type="project" value="InterPro"/>
</dbReference>
<feature type="domain" description="Glycoside hydrolase family 57 N-terminal" evidence="6">
    <location>
        <begin position="8"/>
        <end position="220"/>
    </location>
</feature>
<evidence type="ECO:0000256" key="3">
    <source>
        <dbReference type="PIRSR" id="PIRSR640042-1"/>
    </source>
</evidence>
<dbReference type="InterPro" id="IPR028995">
    <property type="entry name" value="Glyco_hydro_57/38_cen_sf"/>
</dbReference>
<dbReference type="GO" id="GO:0005576">
    <property type="term" value="C:extracellular region"/>
    <property type="evidence" value="ECO:0007669"/>
    <property type="project" value="TreeGrafter"/>
</dbReference>
<protein>
    <submittedName>
        <fullName evidence="8">DUF1957 domain-containing protein</fullName>
    </submittedName>
</protein>
<dbReference type="InterPro" id="IPR011330">
    <property type="entry name" value="Glyco_hydro/deAcase_b/a-brl"/>
</dbReference>
<evidence type="ECO:0000256" key="2">
    <source>
        <dbReference type="ARBA" id="ARBA00023277"/>
    </source>
</evidence>
<evidence type="ECO:0000259" key="7">
    <source>
        <dbReference type="Pfam" id="PF09210"/>
    </source>
</evidence>
<evidence type="ECO:0000313" key="8">
    <source>
        <dbReference type="EMBL" id="QUL99705.1"/>
    </source>
</evidence>
<reference evidence="8" key="1">
    <citation type="submission" date="2020-10" db="EMBL/GenBank/DDBJ databases">
        <authorList>
            <person name="Kadnikov V."/>
            <person name="Beletsky A.V."/>
            <person name="Mardanov A.V."/>
            <person name="Karnachuk O.V."/>
            <person name="Ravin N.V."/>
        </authorList>
    </citation>
    <scope>NUCLEOTIDE SEQUENCE</scope>
    <source>
        <strain evidence="8">Bu02</strain>
    </source>
</reference>
<dbReference type="Pfam" id="PF09210">
    <property type="entry name" value="BE_C"/>
    <property type="match status" value="1"/>
</dbReference>
<reference evidence="8" key="2">
    <citation type="journal article" date="2023" name="Biology">
        <title>Prokaryotic Life Associated with Coal-Fire Gas Vents Revealed by Metagenomics.</title>
        <authorList>
            <person name="Kadnikov V.V."/>
            <person name="Mardanov A.V."/>
            <person name="Beletsky A.V."/>
            <person name="Karnachuk O.V."/>
            <person name="Ravin N.V."/>
        </authorList>
    </citation>
    <scope>NUCLEOTIDE SEQUENCE</scope>
    <source>
        <strain evidence="8">Bu02</strain>
    </source>
</reference>
<dbReference type="InterPro" id="IPR037090">
    <property type="entry name" value="57_glycoside_trans_central"/>
</dbReference>
<feature type="binding site" evidence="4">
    <location>
        <position position="464"/>
    </location>
    <ligand>
        <name>substrate</name>
    </ligand>
</feature>
<feature type="binding site" evidence="4">
    <location>
        <position position="241"/>
    </location>
    <ligand>
        <name>substrate</name>
    </ligand>
</feature>
<evidence type="ECO:0000256" key="5">
    <source>
        <dbReference type="RuleBase" id="RU361196"/>
    </source>
</evidence>
<feature type="active site" description="Nucleophile" evidence="3">
    <location>
        <position position="189"/>
    </location>
</feature>
<dbReference type="AlphaFoldDB" id="A0AAT9LIP6"/>
<dbReference type="SUPFAM" id="SSF88688">
    <property type="entry name" value="Families 57/38 glycoside transferase middle domain"/>
    <property type="match status" value="1"/>
</dbReference>
<dbReference type="EMBL" id="CP062796">
    <property type="protein sequence ID" value="QUL99705.1"/>
    <property type="molecule type" value="Genomic_DNA"/>
</dbReference>
<dbReference type="Gene3D" id="3.20.110.10">
    <property type="entry name" value="Glycoside hydrolase 38, N terminal domain"/>
    <property type="match status" value="1"/>
</dbReference>
<dbReference type="InterPro" id="IPR015293">
    <property type="entry name" value="BE_C"/>
</dbReference>
<dbReference type="Gene3D" id="1.20.1430.10">
    <property type="entry name" value="Families 57/38 glycoside transferase, middle domain"/>
    <property type="match status" value="1"/>
</dbReference>
<gene>
    <name evidence="8" type="ORF">IMF26_09960</name>
</gene>
<dbReference type="Pfam" id="PF03065">
    <property type="entry name" value="Glyco_hydro_57"/>
    <property type="match status" value="1"/>
</dbReference>
<feature type="binding site" evidence="4">
    <location>
        <position position="258"/>
    </location>
    <ligand>
        <name>substrate</name>
    </ligand>
</feature>
<proteinExistence type="inferred from homology"/>
<dbReference type="PANTHER" id="PTHR41695">
    <property type="entry name" value="1,4-ALPHA-GLUCAN BRANCHING ENZYME RV3031-RELATED"/>
    <property type="match status" value="1"/>
</dbReference>
<evidence type="ECO:0000256" key="4">
    <source>
        <dbReference type="PIRSR" id="PIRSR640042-2"/>
    </source>
</evidence>
<dbReference type="PANTHER" id="PTHR41695:SF1">
    <property type="entry name" value="1,4-ALPHA-GLUCAN BRANCHING ENZYME TK1436"/>
    <property type="match status" value="1"/>
</dbReference>
<dbReference type="SUPFAM" id="SSF88713">
    <property type="entry name" value="Glycoside hydrolase/deacetylase"/>
    <property type="match status" value="1"/>
</dbReference>
<dbReference type="InterPro" id="IPR040042">
    <property type="entry name" value="Branching_enz_MT3115-like"/>
</dbReference>
<feature type="binding site" evidence="4">
    <location>
        <position position="404"/>
    </location>
    <ligand>
        <name>substrate</name>
    </ligand>
</feature>
<sequence length="532" mass="62152">MTRGFLSIVLHAHLPFVKHSECEDSLEQRWLFQAITDSYVPLLDTFERLAGDGIPFRIAVSLSPPLLEMLTDEVLRQRYKRYLENLIDLSGREKERVRGNSRLESLASMYHTRFTRIYEDFTGKYREDLVSPWSRLERSGRVELLTSAATHGYLPLLLHKEAIGVQIKAGARAFRRMFNHDPVGFWLPECAYVPEVEPYLSSEGVRYFILETHGVLYATPRPRFGFHAPVMTPHKLLAFGRDPDCSKQVWSADEGYPGDPRYREFYRDIGYELPLEYLGNALPGNTRVPVGIKYFRVTDRKTDDKDLYDPEAARRAAWEHAGNFLFWRNKEAEYWQGILGRRPIMVAPYDAELFGHWWFEGPLWLEFLLRRMASENQQVITITPSEYAEYYPVNQVSKPAVSSWGYKGYHEVWLEGSNDWIYRHLHHCQEQMIWMARKHKRATGLLKRALNQAAREILLAQSSDWPFIMKSGTVPEYARNRFITHIGRFRQLIKEVENGAVDPVFLRQLETWDSVFPDIDYAEFAGEERLPA</sequence>
<dbReference type="GO" id="GO:0003844">
    <property type="term" value="F:1,4-alpha-glucan branching enzyme activity"/>
    <property type="evidence" value="ECO:0007669"/>
    <property type="project" value="InterPro"/>
</dbReference>
<keyword evidence="2 5" id="KW-0119">Carbohydrate metabolism</keyword>
<feature type="domain" description="1,4-alpha-glucan branching enzyme C-terminal" evidence="7">
    <location>
        <begin position="424"/>
        <end position="523"/>
    </location>
</feature>
<feature type="active site" description="Proton donor" evidence="3">
    <location>
        <position position="350"/>
    </location>
</feature>
<dbReference type="InterPro" id="IPR027291">
    <property type="entry name" value="Glyco_hydro_38_N_sf"/>
</dbReference>
<evidence type="ECO:0000259" key="6">
    <source>
        <dbReference type="Pfam" id="PF03065"/>
    </source>
</evidence>